<accession>A0A177CW81</accession>
<comment type="subcellular location">
    <subcellularLocation>
        <location evidence="1">Membrane</location>
        <topology evidence="1">Multi-pass membrane protein</topology>
    </subcellularLocation>
</comment>
<keyword evidence="3 6" id="KW-0812">Transmembrane</keyword>
<dbReference type="GeneID" id="28765862"/>
<dbReference type="AlphaFoldDB" id="A0A177CW81"/>
<feature type="transmembrane region" description="Helical" evidence="6">
    <location>
        <begin position="393"/>
        <end position="412"/>
    </location>
</feature>
<evidence type="ECO:0000313" key="8">
    <source>
        <dbReference type="EMBL" id="OAG11773.1"/>
    </source>
</evidence>
<gene>
    <name evidence="8" type="ORF">CC84DRAFT_1211411</name>
</gene>
<evidence type="ECO:0000256" key="2">
    <source>
        <dbReference type="ARBA" id="ARBA00022448"/>
    </source>
</evidence>
<dbReference type="OrthoDB" id="10262656at2759"/>
<dbReference type="InterPro" id="IPR036259">
    <property type="entry name" value="MFS_trans_sf"/>
</dbReference>
<dbReference type="InterPro" id="IPR011701">
    <property type="entry name" value="MFS"/>
</dbReference>
<dbReference type="RefSeq" id="XP_018042138.1">
    <property type="nucleotide sequence ID" value="XM_018182376.1"/>
</dbReference>
<dbReference type="PANTHER" id="PTHR23504">
    <property type="entry name" value="MAJOR FACILITATOR SUPERFAMILY DOMAIN-CONTAINING PROTEIN 10"/>
    <property type="match status" value="1"/>
</dbReference>
<evidence type="ECO:0000259" key="7">
    <source>
        <dbReference type="PROSITE" id="PS50850"/>
    </source>
</evidence>
<dbReference type="Pfam" id="PF07690">
    <property type="entry name" value="MFS_1"/>
    <property type="match status" value="1"/>
</dbReference>
<evidence type="ECO:0000256" key="6">
    <source>
        <dbReference type="SAM" id="Phobius"/>
    </source>
</evidence>
<feature type="transmembrane region" description="Helical" evidence="6">
    <location>
        <begin position="520"/>
        <end position="541"/>
    </location>
</feature>
<sequence length="561" mass="60774">MSARAGVEGVGLLEVEHQREKALNPLQSEDSVVEGKVTWRNLPQKKQLLLLALCRLSTPLSNACLLPYLYYLVKSILSDPEHPSAPQQISRLTGLLVAAYPLGQMSTSMIWGRLSDHYGRKPAILLGLFVSVTANLAFGFSRTIGMLLFWRVLAGMANGMLGVMRTMTAEIVKDRKYHTRAFLALPVVFNSGRVAALAIGGCLADPVKNIPWLFGPRGLFNFYHHPEGVAWALVYPYALPALFNGAVLATCLILAFLWLKESLPSRENSWDPGLVVGRVISNLFTKKTRRLRSGYSAIQIEENQSLSANLLTTESGSGSSTPIRAKPASRRSGLRGIWTRPLVKTLIAFGLLPLHNATFLHVFPVFLSMPTAPNSNATIVRFTGGLGLASPTVGLYLASFGICGILLQLFIYPRIQKYVGNLGVFRIASAIFPAAYLLAPYLTLLSGHNTAQWVAMATVLFLQVMGRTMAMPSSVILLTEAAPRRDVLGTVHGAGSTLSALSSAVGPVIGGMLLAKGIDIGVIGLVWWSWLLLVALVALGWSCGLEIEEKGEEAKLETQLE</sequence>
<evidence type="ECO:0000313" key="9">
    <source>
        <dbReference type="Proteomes" id="UP000077069"/>
    </source>
</evidence>
<feature type="transmembrane region" description="Helical" evidence="6">
    <location>
        <begin position="48"/>
        <end position="72"/>
    </location>
</feature>
<dbReference type="Proteomes" id="UP000077069">
    <property type="component" value="Unassembled WGS sequence"/>
</dbReference>
<evidence type="ECO:0000256" key="3">
    <source>
        <dbReference type="ARBA" id="ARBA00022692"/>
    </source>
</evidence>
<protein>
    <submittedName>
        <fullName evidence="8">MFS general substrate transporter</fullName>
    </submittedName>
</protein>
<evidence type="ECO:0000256" key="4">
    <source>
        <dbReference type="ARBA" id="ARBA00022989"/>
    </source>
</evidence>
<feature type="transmembrane region" description="Helical" evidence="6">
    <location>
        <begin position="450"/>
        <end position="470"/>
    </location>
</feature>
<keyword evidence="2" id="KW-0813">Transport</keyword>
<keyword evidence="5 6" id="KW-0472">Membrane</keyword>
<name>A0A177CW81_9PLEO</name>
<dbReference type="SUPFAM" id="SSF103473">
    <property type="entry name" value="MFS general substrate transporter"/>
    <property type="match status" value="1"/>
</dbReference>
<organism evidence="8 9">
    <name type="scientific">Paraphaeosphaeria sporulosa</name>
    <dbReference type="NCBI Taxonomy" id="1460663"/>
    <lineage>
        <taxon>Eukaryota</taxon>
        <taxon>Fungi</taxon>
        <taxon>Dikarya</taxon>
        <taxon>Ascomycota</taxon>
        <taxon>Pezizomycotina</taxon>
        <taxon>Dothideomycetes</taxon>
        <taxon>Pleosporomycetidae</taxon>
        <taxon>Pleosporales</taxon>
        <taxon>Massarineae</taxon>
        <taxon>Didymosphaeriaceae</taxon>
        <taxon>Paraphaeosphaeria</taxon>
    </lineage>
</organism>
<dbReference type="GO" id="GO:0022857">
    <property type="term" value="F:transmembrane transporter activity"/>
    <property type="evidence" value="ECO:0007669"/>
    <property type="project" value="InterPro"/>
</dbReference>
<feature type="transmembrane region" description="Helical" evidence="6">
    <location>
        <begin position="345"/>
        <end position="367"/>
    </location>
</feature>
<dbReference type="InterPro" id="IPR020846">
    <property type="entry name" value="MFS_dom"/>
</dbReference>
<keyword evidence="9" id="KW-1185">Reference proteome</keyword>
<dbReference type="PANTHER" id="PTHR23504:SF6">
    <property type="entry name" value="MULTIDRUG TRANSPORTER, PUTATIVE (AFU_ORTHOLOGUE AFUA_4G08740)-RELATED"/>
    <property type="match status" value="1"/>
</dbReference>
<feature type="transmembrane region" description="Helical" evidence="6">
    <location>
        <begin position="424"/>
        <end position="444"/>
    </location>
</feature>
<feature type="transmembrane region" description="Helical" evidence="6">
    <location>
        <begin position="147"/>
        <end position="167"/>
    </location>
</feature>
<feature type="domain" description="Major facilitator superfamily (MFS) profile" evidence="7">
    <location>
        <begin position="47"/>
        <end position="552"/>
    </location>
</feature>
<keyword evidence="4 6" id="KW-1133">Transmembrane helix</keyword>
<dbReference type="EMBL" id="KV441548">
    <property type="protein sequence ID" value="OAG11773.1"/>
    <property type="molecule type" value="Genomic_DNA"/>
</dbReference>
<feature type="transmembrane region" description="Helical" evidence="6">
    <location>
        <begin position="123"/>
        <end position="141"/>
    </location>
</feature>
<feature type="transmembrane region" description="Helical" evidence="6">
    <location>
        <begin position="491"/>
        <end position="514"/>
    </location>
</feature>
<feature type="transmembrane region" description="Helical" evidence="6">
    <location>
        <begin position="237"/>
        <end position="259"/>
    </location>
</feature>
<dbReference type="Gene3D" id="1.20.1250.20">
    <property type="entry name" value="MFS general substrate transporter like domains"/>
    <property type="match status" value="1"/>
</dbReference>
<dbReference type="PROSITE" id="PS50850">
    <property type="entry name" value="MFS"/>
    <property type="match status" value="1"/>
</dbReference>
<dbReference type="GO" id="GO:0016020">
    <property type="term" value="C:membrane"/>
    <property type="evidence" value="ECO:0007669"/>
    <property type="project" value="UniProtKB-SubCell"/>
</dbReference>
<reference evidence="8 9" key="1">
    <citation type="submission" date="2016-05" db="EMBL/GenBank/DDBJ databases">
        <title>Comparative analysis of secretome profiles of manganese(II)-oxidizing ascomycete fungi.</title>
        <authorList>
            <consortium name="DOE Joint Genome Institute"/>
            <person name="Zeiner C.A."/>
            <person name="Purvine S.O."/>
            <person name="Zink E.M."/>
            <person name="Wu S."/>
            <person name="Pasa-Tolic L."/>
            <person name="Chaput D.L."/>
            <person name="Haridas S."/>
            <person name="Grigoriev I.V."/>
            <person name="Santelli C.M."/>
            <person name="Hansel C.M."/>
        </authorList>
    </citation>
    <scope>NUCLEOTIDE SEQUENCE [LARGE SCALE GENOMIC DNA]</scope>
    <source>
        <strain evidence="8 9">AP3s5-JAC2a</strain>
    </source>
</reference>
<evidence type="ECO:0000256" key="5">
    <source>
        <dbReference type="ARBA" id="ARBA00023136"/>
    </source>
</evidence>
<dbReference type="InParanoid" id="A0A177CW81"/>
<proteinExistence type="predicted"/>
<evidence type="ECO:0000256" key="1">
    <source>
        <dbReference type="ARBA" id="ARBA00004141"/>
    </source>
</evidence>